<keyword evidence="6" id="KW-1185">Reference proteome</keyword>
<evidence type="ECO:0000259" key="4">
    <source>
        <dbReference type="PROSITE" id="PS50949"/>
    </source>
</evidence>
<organism evidence="5 6">
    <name type="scientific">Novosphingobium indicum</name>
    <dbReference type="NCBI Taxonomy" id="462949"/>
    <lineage>
        <taxon>Bacteria</taxon>
        <taxon>Pseudomonadati</taxon>
        <taxon>Pseudomonadota</taxon>
        <taxon>Alphaproteobacteria</taxon>
        <taxon>Sphingomonadales</taxon>
        <taxon>Sphingomonadaceae</taxon>
        <taxon>Novosphingobium</taxon>
    </lineage>
</organism>
<feature type="domain" description="HTH gntR-type" evidence="4">
    <location>
        <begin position="1"/>
        <end position="68"/>
    </location>
</feature>
<sequence length="231" mass="25285">MSLTERAYRHLRDDLLTCRLVPGERINIKDVSDSLGFSLGAVREALSRLTSEGFVTQDEARGFRATPISMADLNDLVTVRSEIEGQCLRRAIACGGIDWESAIVSAAHRLSKTPTRDPADPARLNEDYADAHAALHHALVAACDSPWLLKMRDWLYNQSERYRYLTVPLANGERDLAHEHAEIVAAALARDADRAVKLLGHHLVTTARLLIDARAGAAADEGIPFLGVKAG</sequence>
<comment type="caution">
    <text evidence="5">The sequence shown here is derived from an EMBL/GenBank/DDBJ whole genome shotgun (WGS) entry which is preliminary data.</text>
</comment>
<dbReference type="PANTHER" id="PTHR43537:SF20">
    <property type="entry name" value="HTH-TYPE TRANSCRIPTIONAL REPRESSOR GLAR"/>
    <property type="match status" value="1"/>
</dbReference>
<dbReference type="PANTHER" id="PTHR43537">
    <property type="entry name" value="TRANSCRIPTIONAL REGULATOR, GNTR FAMILY"/>
    <property type="match status" value="1"/>
</dbReference>
<dbReference type="SUPFAM" id="SSF46785">
    <property type="entry name" value="Winged helix' DNA-binding domain"/>
    <property type="match status" value="1"/>
</dbReference>
<proteinExistence type="predicted"/>
<evidence type="ECO:0000256" key="2">
    <source>
        <dbReference type="ARBA" id="ARBA00023125"/>
    </source>
</evidence>
<dbReference type="SUPFAM" id="SSF48008">
    <property type="entry name" value="GntR ligand-binding domain-like"/>
    <property type="match status" value="1"/>
</dbReference>
<dbReference type="RefSeq" id="WP_229710246.1">
    <property type="nucleotide sequence ID" value="NZ_BMLK01000011.1"/>
</dbReference>
<dbReference type="Proteomes" id="UP000605099">
    <property type="component" value="Unassembled WGS sequence"/>
</dbReference>
<dbReference type="Gene3D" id="1.10.10.10">
    <property type="entry name" value="Winged helix-like DNA-binding domain superfamily/Winged helix DNA-binding domain"/>
    <property type="match status" value="1"/>
</dbReference>
<dbReference type="InterPro" id="IPR036390">
    <property type="entry name" value="WH_DNA-bd_sf"/>
</dbReference>
<dbReference type="InterPro" id="IPR008920">
    <property type="entry name" value="TF_FadR/GntR_C"/>
</dbReference>
<dbReference type="InterPro" id="IPR000524">
    <property type="entry name" value="Tscrpt_reg_HTH_GntR"/>
</dbReference>
<dbReference type="Pfam" id="PF00392">
    <property type="entry name" value="GntR"/>
    <property type="match status" value="1"/>
</dbReference>
<keyword evidence="3" id="KW-0804">Transcription</keyword>
<dbReference type="InterPro" id="IPR011711">
    <property type="entry name" value="GntR_C"/>
</dbReference>
<accession>A0ABQ2JRW9</accession>
<protein>
    <submittedName>
        <fullName evidence="5">GntR family transcriptional regulator</fullName>
    </submittedName>
</protein>
<dbReference type="SMART" id="SM00895">
    <property type="entry name" value="FCD"/>
    <property type="match status" value="1"/>
</dbReference>
<reference evidence="6" key="1">
    <citation type="journal article" date="2019" name="Int. J. Syst. Evol. Microbiol.">
        <title>The Global Catalogue of Microorganisms (GCM) 10K type strain sequencing project: providing services to taxonomists for standard genome sequencing and annotation.</title>
        <authorList>
            <consortium name="The Broad Institute Genomics Platform"/>
            <consortium name="The Broad Institute Genome Sequencing Center for Infectious Disease"/>
            <person name="Wu L."/>
            <person name="Ma J."/>
        </authorList>
    </citation>
    <scope>NUCLEOTIDE SEQUENCE [LARGE SCALE GENOMIC DNA]</scope>
    <source>
        <strain evidence="6">CGMCC 1.6784</strain>
    </source>
</reference>
<dbReference type="PROSITE" id="PS50949">
    <property type="entry name" value="HTH_GNTR"/>
    <property type="match status" value="1"/>
</dbReference>
<evidence type="ECO:0000313" key="6">
    <source>
        <dbReference type="Proteomes" id="UP000605099"/>
    </source>
</evidence>
<dbReference type="Gene3D" id="1.20.120.530">
    <property type="entry name" value="GntR ligand-binding domain-like"/>
    <property type="match status" value="1"/>
</dbReference>
<name>A0ABQ2JRW9_9SPHN</name>
<keyword evidence="2" id="KW-0238">DNA-binding</keyword>
<evidence type="ECO:0000256" key="3">
    <source>
        <dbReference type="ARBA" id="ARBA00023163"/>
    </source>
</evidence>
<evidence type="ECO:0000256" key="1">
    <source>
        <dbReference type="ARBA" id="ARBA00023015"/>
    </source>
</evidence>
<dbReference type="SMART" id="SM00345">
    <property type="entry name" value="HTH_GNTR"/>
    <property type="match status" value="1"/>
</dbReference>
<dbReference type="InterPro" id="IPR036388">
    <property type="entry name" value="WH-like_DNA-bd_sf"/>
</dbReference>
<gene>
    <name evidence="5" type="ORF">GCM10011349_25270</name>
</gene>
<dbReference type="Pfam" id="PF07729">
    <property type="entry name" value="FCD"/>
    <property type="match status" value="1"/>
</dbReference>
<evidence type="ECO:0000313" key="5">
    <source>
        <dbReference type="EMBL" id="GGN52134.1"/>
    </source>
</evidence>
<keyword evidence="1" id="KW-0805">Transcription regulation</keyword>
<dbReference type="EMBL" id="BMLK01000011">
    <property type="protein sequence ID" value="GGN52134.1"/>
    <property type="molecule type" value="Genomic_DNA"/>
</dbReference>